<organism evidence="3 4">
    <name type="scientific">Hypholoma sublateritium (strain FD-334 SS-4)</name>
    <dbReference type="NCBI Taxonomy" id="945553"/>
    <lineage>
        <taxon>Eukaryota</taxon>
        <taxon>Fungi</taxon>
        <taxon>Dikarya</taxon>
        <taxon>Basidiomycota</taxon>
        <taxon>Agaricomycotina</taxon>
        <taxon>Agaricomycetes</taxon>
        <taxon>Agaricomycetidae</taxon>
        <taxon>Agaricales</taxon>
        <taxon>Agaricineae</taxon>
        <taxon>Strophariaceae</taxon>
        <taxon>Hypholoma</taxon>
    </lineage>
</organism>
<gene>
    <name evidence="3" type="ORF">HYPSUDRAFT_207597</name>
</gene>
<dbReference type="Pfam" id="PF12738">
    <property type="entry name" value="PTCB-BRCT"/>
    <property type="match status" value="2"/>
</dbReference>
<feature type="region of interest" description="Disordered" evidence="1">
    <location>
        <begin position="643"/>
        <end position="1298"/>
    </location>
</feature>
<evidence type="ECO:0000313" key="3">
    <source>
        <dbReference type="EMBL" id="KJA15740.1"/>
    </source>
</evidence>
<feature type="domain" description="BRCT" evidence="2">
    <location>
        <begin position="11"/>
        <end position="120"/>
    </location>
</feature>
<dbReference type="OMA" id="DSHNWSY"/>
<dbReference type="STRING" id="945553.A0A0D2P5Q5"/>
<dbReference type="CDD" id="cd18436">
    <property type="entry name" value="BRCT_BRC1_like_rpt2"/>
    <property type="match status" value="1"/>
</dbReference>
<feature type="compositionally biased region" description="Polar residues" evidence="1">
    <location>
        <begin position="1021"/>
        <end position="1036"/>
    </location>
</feature>
<dbReference type="CDD" id="cd17743">
    <property type="entry name" value="BRCT_BRC1_like_rpt5"/>
    <property type="match status" value="1"/>
</dbReference>
<feature type="compositionally biased region" description="Low complexity" evidence="1">
    <location>
        <begin position="1163"/>
        <end position="1173"/>
    </location>
</feature>
<dbReference type="Proteomes" id="UP000054270">
    <property type="component" value="Unassembled WGS sequence"/>
</dbReference>
<feature type="compositionally biased region" description="Acidic residues" evidence="1">
    <location>
        <begin position="992"/>
        <end position="1004"/>
    </location>
</feature>
<feature type="compositionally biased region" description="Acidic residues" evidence="1">
    <location>
        <begin position="1273"/>
        <end position="1288"/>
    </location>
</feature>
<feature type="compositionally biased region" description="Low complexity" evidence="1">
    <location>
        <begin position="1105"/>
        <end position="1120"/>
    </location>
</feature>
<evidence type="ECO:0000313" key="4">
    <source>
        <dbReference type="Proteomes" id="UP000054270"/>
    </source>
</evidence>
<dbReference type="EMBL" id="KN817636">
    <property type="protein sequence ID" value="KJA15740.1"/>
    <property type="molecule type" value="Genomic_DNA"/>
</dbReference>
<feature type="region of interest" description="Disordered" evidence="1">
    <location>
        <begin position="1411"/>
        <end position="1439"/>
    </location>
</feature>
<feature type="compositionally biased region" description="Low complexity" evidence="1">
    <location>
        <begin position="1245"/>
        <end position="1257"/>
    </location>
</feature>
<keyword evidence="4" id="KW-1185">Reference proteome</keyword>
<dbReference type="PANTHER" id="PTHR47667:SF1">
    <property type="entry name" value="REGULATOR OF TY1 TRANSPOSITION PROTEIN 107"/>
    <property type="match status" value="1"/>
</dbReference>
<dbReference type="SMART" id="SM00292">
    <property type="entry name" value="BRCT"/>
    <property type="match status" value="3"/>
</dbReference>
<dbReference type="PANTHER" id="PTHR47667">
    <property type="entry name" value="REGULATOR OF TY1 TRANSPOSITION PROTEIN 107"/>
    <property type="match status" value="1"/>
</dbReference>
<name>A0A0D2P5Q5_HYPSF</name>
<feature type="domain" description="BRCT" evidence="2">
    <location>
        <begin position="1465"/>
        <end position="1551"/>
    </location>
</feature>
<feature type="compositionally biased region" description="Basic residues" evidence="1">
    <location>
        <begin position="731"/>
        <end position="740"/>
    </location>
</feature>
<protein>
    <recommendedName>
        <fullName evidence="2">BRCT domain-containing protein</fullName>
    </recommendedName>
</protein>
<dbReference type="InterPro" id="IPR053036">
    <property type="entry name" value="CellCycle_DNARepair_Reg"/>
</dbReference>
<feature type="domain" description="BRCT" evidence="2">
    <location>
        <begin position="121"/>
        <end position="201"/>
    </location>
</feature>
<feature type="compositionally biased region" description="Basic and acidic residues" evidence="1">
    <location>
        <begin position="1198"/>
        <end position="1211"/>
    </location>
</feature>
<feature type="compositionally biased region" description="Low complexity" evidence="1">
    <location>
        <begin position="1346"/>
        <end position="1365"/>
    </location>
</feature>
<feature type="compositionally biased region" description="Acidic residues" evidence="1">
    <location>
        <begin position="1212"/>
        <end position="1225"/>
    </location>
</feature>
<feature type="region of interest" description="Disordered" evidence="1">
    <location>
        <begin position="600"/>
        <end position="619"/>
    </location>
</feature>
<sequence>MDTTSSQPHSSSTNTFEGITYHIASSFSPQRSLEIEAALLSHGAHKAKGLDDPELNIVIADGPRWEGWNLIDDEDLAEQSGGAQGTSGDQQRRKVEVVTDFWIDRSIILDRAQPAIFFSVNPAQIFSGVVACATGLPATDLEALSGGITALGGQWRMGLTRDVTHLFAISAGTAKFETALHYQKNTNVKVLVPHWFDDTMRLGTGKLPTADYEWPEPRILTKAENGAVKEETDAERAHAVLKRSMFATAALFTPSMGTSTPPPDADISLVSKRSHMLTSTPLSFPEGYTLPQVWKSRRIVLSRTLCLYHGRRAAVEASVERAGGVIVKFEGDSDDEEPEEEFEVEVDDGTTPTKKRIKKMTRLSRNERQRRRAEAQAVQECDILVTRWRYGRAYVQAVRTHKTIGTLAWLYHAQSTGILVRPIDQLLHYPVPKRVIDGFVNHVITVTNYTGEAREYLKKLISVMGATFTASMSNQNTALIAANVTGTKALKAQSWSIPVVNHTWIEDCFIQWRNLTPALERYIVFPPGIDFSGMLGERGVWVGLGGEPPAIAGTAEDGQAQRLVRDRLELEAEELADADEILSDLEGEESEQASVAALLEPQTSAAKGDSKTPGVENDAFTRDMQMDMDVDPRADEWEIPILDDPVPEEDADTEARAQVTPRPKPMAKAKDNGTPVIPTSSKSARKPAANSPAVKKAGRPVSDAEDRWEGEDGRNEVLELEDSSDEERARRQGAKAKAKAKAALAAKARSPSPAKAAAKAKKGRALSNVTSPSVASGDDDEQNEPEAQIKIKPRPKPKRVPEPKPVAEEEEESDDEDEFPSHILLTRPTSKEKPKGRQQLPPSSDIGEDDEPMDVDDPPAAPAPAKKGKALDKTKKTTAKAKTSPPSDEDSDSAIIISHKAKPAAPVAGPSTTAASAASPAKNASAGAGGTGLLNRVKADARTRVKKKKVAEVEVESEAESEAVVVVTKKASKMEQRSKKAVKGKKASVSSAEEEPEEEEEEEEKPSRSKGKSTSKAKPITTVSKGKTKAPTQNTKASRKKPLRVYSTSVSPESEDDANALVSPPPLSEGEAEAPTKGKSKAKDAEKTSVSVSTARAKPGPASRTTAAANGKASTSASAKSKSKKKVGPSETENSTEENEEAVIVSNPRGKSAKSTGGGKKGTNGAATTNTSAPRTPMRVMSVMMPGLKLSTSKVKVHQADGKTKPKAREHEEEEEEEGEEEEEVQPPVSTRGRGRPATKQALGKSTSKTSAAPTSKAKSKSKRAISPSSSDGEAEEKTEDTEDEEEVGVLVSPRTRAIARTESIRAAAGHVFVASGTSSTAKVGTPTVAKAAGRASRPAPMDVDPPSAGPSSSLPRRSAAAKASQRLHDTIMPDVISFEEQMRKATKAKRSSGRGGLDLFVVKDAGDDDGYTMSAAGSRKRGSTSEDEEEEVERKKKRRVSDVVQVKKEAKGKSAAKEKASIDIDQEVLSGVKIMTTQVTLGDDTLKSLKKLGVIVTTRSNECTHLLARQVVRTEKFLCALASAQWILSEKWATASADAKQLLPEKQFLLKDKEGEKKYNIDLATSLRRAQENHGKMLDGYTFYTTPKVPVDIKLLKNVVNACGGAYPNANGTNYQRGT</sequence>
<evidence type="ECO:0000259" key="2">
    <source>
        <dbReference type="PROSITE" id="PS50172"/>
    </source>
</evidence>
<feature type="domain" description="BRCT" evidence="2">
    <location>
        <begin position="434"/>
        <end position="509"/>
    </location>
</feature>
<feature type="compositionally biased region" description="Low complexity" evidence="1">
    <location>
        <begin position="893"/>
        <end position="926"/>
    </location>
</feature>
<dbReference type="InterPro" id="IPR036420">
    <property type="entry name" value="BRCT_dom_sf"/>
</dbReference>
<accession>A0A0D2P5Q5</accession>
<reference evidence="4" key="1">
    <citation type="submission" date="2014-04" db="EMBL/GenBank/DDBJ databases">
        <title>Evolutionary Origins and Diversification of the Mycorrhizal Mutualists.</title>
        <authorList>
            <consortium name="DOE Joint Genome Institute"/>
            <consortium name="Mycorrhizal Genomics Consortium"/>
            <person name="Kohler A."/>
            <person name="Kuo A."/>
            <person name="Nagy L.G."/>
            <person name="Floudas D."/>
            <person name="Copeland A."/>
            <person name="Barry K.W."/>
            <person name="Cichocki N."/>
            <person name="Veneault-Fourrey C."/>
            <person name="LaButti K."/>
            <person name="Lindquist E.A."/>
            <person name="Lipzen A."/>
            <person name="Lundell T."/>
            <person name="Morin E."/>
            <person name="Murat C."/>
            <person name="Riley R."/>
            <person name="Ohm R."/>
            <person name="Sun H."/>
            <person name="Tunlid A."/>
            <person name="Henrissat B."/>
            <person name="Grigoriev I.V."/>
            <person name="Hibbett D.S."/>
            <person name="Martin F."/>
        </authorList>
    </citation>
    <scope>NUCLEOTIDE SEQUENCE [LARGE SCALE GENOMIC DNA]</scope>
    <source>
        <strain evidence="4">FD-334 SS-4</strain>
    </source>
</reference>
<feature type="compositionally biased region" description="Low complexity" evidence="1">
    <location>
        <begin position="741"/>
        <end position="757"/>
    </location>
</feature>
<dbReference type="SUPFAM" id="SSF52113">
    <property type="entry name" value="BRCT domain"/>
    <property type="match status" value="3"/>
</dbReference>
<dbReference type="Gene3D" id="3.40.50.10190">
    <property type="entry name" value="BRCT domain"/>
    <property type="match status" value="3"/>
</dbReference>
<dbReference type="OrthoDB" id="342264at2759"/>
<dbReference type="PROSITE" id="PS50172">
    <property type="entry name" value="BRCT"/>
    <property type="match status" value="4"/>
</dbReference>
<feature type="compositionally biased region" description="Basic and acidic residues" evidence="1">
    <location>
        <begin position="702"/>
        <end position="717"/>
    </location>
</feature>
<dbReference type="InterPro" id="IPR001357">
    <property type="entry name" value="BRCT_dom"/>
</dbReference>
<feature type="compositionally biased region" description="Acidic residues" evidence="1">
    <location>
        <begin position="808"/>
        <end position="818"/>
    </location>
</feature>
<dbReference type="Pfam" id="PF16770">
    <property type="entry name" value="RTT107_BRCT_5"/>
    <property type="match status" value="1"/>
</dbReference>
<proteinExistence type="predicted"/>
<feature type="compositionally biased region" description="Acidic residues" evidence="1">
    <location>
        <begin position="846"/>
        <end position="857"/>
    </location>
</feature>
<feature type="region of interest" description="Disordered" evidence="1">
    <location>
        <begin position="1313"/>
        <end position="1370"/>
    </location>
</feature>
<evidence type="ECO:0000256" key="1">
    <source>
        <dbReference type="SAM" id="MobiDB-lite"/>
    </source>
</evidence>